<feature type="chain" id="PRO_5002169060" evidence="1">
    <location>
        <begin position="21"/>
        <end position="186"/>
    </location>
</feature>
<accession>A0A0C2MXU0</accession>
<name>A0A0C2MXU0_THEKT</name>
<feature type="signal peptide" evidence="1">
    <location>
        <begin position="1"/>
        <end position="20"/>
    </location>
</feature>
<sequence>MFQDCLFSFISFVSFNFLMASAPGPGSEPCTEFERNTTSYYTKMRTTQDSSLVPKGYKEDYITYVYEQTLGCALEPSASLEDVLKPGVIKECCQKYMQDSMNPRKIYDFLTALKAAENETKDAAAKKDKVAGKTDTLGGQEATMDDLFRQIPNDCLTLEKGLGGCMMTTLRPDVEQYFLLRKPKNP</sequence>
<keyword evidence="3" id="KW-1185">Reference proteome</keyword>
<gene>
    <name evidence="2" type="ORF">RF11_05298</name>
</gene>
<keyword evidence="1" id="KW-0732">Signal</keyword>
<comment type="caution">
    <text evidence="2">The sequence shown here is derived from an EMBL/GenBank/DDBJ whole genome shotgun (WGS) entry which is preliminary data.</text>
</comment>
<dbReference type="EMBL" id="JWZT01002655">
    <property type="protein sequence ID" value="KII68990.1"/>
    <property type="molecule type" value="Genomic_DNA"/>
</dbReference>
<evidence type="ECO:0000313" key="3">
    <source>
        <dbReference type="Proteomes" id="UP000031668"/>
    </source>
</evidence>
<proteinExistence type="predicted"/>
<protein>
    <submittedName>
        <fullName evidence="2">Uncharacterized protein</fullName>
    </submittedName>
</protein>
<dbReference type="AlphaFoldDB" id="A0A0C2MXU0"/>
<evidence type="ECO:0000256" key="1">
    <source>
        <dbReference type="SAM" id="SignalP"/>
    </source>
</evidence>
<dbReference type="Proteomes" id="UP000031668">
    <property type="component" value="Unassembled WGS sequence"/>
</dbReference>
<organism evidence="2 3">
    <name type="scientific">Thelohanellus kitauei</name>
    <name type="common">Myxosporean</name>
    <dbReference type="NCBI Taxonomy" id="669202"/>
    <lineage>
        <taxon>Eukaryota</taxon>
        <taxon>Metazoa</taxon>
        <taxon>Cnidaria</taxon>
        <taxon>Myxozoa</taxon>
        <taxon>Myxosporea</taxon>
        <taxon>Bivalvulida</taxon>
        <taxon>Platysporina</taxon>
        <taxon>Myxobolidae</taxon>
        <taxon>Thelohanellus</taxon>
    </lineage>
</organism>
<reference evidence="2 3" key="1">
    <citation type="journal article" date="2014" name="Genome Biol. Evol.">
        <title>The genome of the myxosporean Thelohanellus kitauei shows adaptations to nutrient acquisition within its fish host.</title>
        <authorList>
            <person name="Yang Y."/>
            <person name="Xiong J."/>
            <person name="Zhou Z."/>
            <person name="Huo F."/>
            <person name="Miao W."/>
            <person name="Ran C."/>
            <person name="Liu Y."/>
            <person name="Zhang J."/>
            <person name="Feng J."/>
            <person name="Wang M."/>
            <person name="Wang M."/>
            <person name="Wang L."/>
            <person name="Yao B."/>
        </authorList>
    </citation>
    <scope>NUCLEOTIDE SEQUENCE [LARGE SCALE GENOMIC DNA]</scope>
    <source>
        <strain evidence="2">Wuqing</strain>
    </source>
</reference>
<evidence type="ECO:0000313" key="2">
    <source>
        <dbReference type="EMBL" id="KII68990.1"/>
    </source>
</evidence>